<gene>
    <name evidence="5" type="ORF">B5G26_02650</name>
</gene>
<dbReference type="EMBL" id="NFHM01000002">
    <property type="protein sequence ID" value="OUN45200.1"/>
    <property type="molecule type" value="Genomic_DNA"/>
</dbReference>
<dbReference type="RefSeq" id="WP_087988607.1">
    <property type="nucleotide sequence ID" value="NZ_JAXVEQ010000056.1"/>
</dbReference>
<dbReference type="InterPro" id="IPR036318">
    <property type="entry name" value="FAD-bd_PCMH-like_sf"/>
</dbReference>
<keyword evidence="3" id="KW-0560">Oxidoreductase</keyword>
<evidence type="ECO:0000256" key="3">
    <source>
        <dbReference type="ARBA" id="ARBA00023002"/>
    </source>
</evidence>
<accession>A0A1Y3UIK0</accession>
<dbReference type="InterPro" id="IPR005107">
    <property type="entry name" value="CO_DH_flav_C"/>
</dbReference>
<dbReference type="PANTHER" id="PTHR42659">
    <property type="entry name" value="XANTHINE DEHYDROGENASE SUBUNIT C-RELATED"/>
    <property type="match status" value="1"/>
</dbReference>
<dbReference type="InterPro" id="IPR036683">
    <property type="entry name" value="CO_DH_flav_C_dom_sf"/>
</dbReference>
<dbReference type="AlphaFoldDB" id="A0A1Y3UIK0"/>
<dbReference type="PANTHER" id="PTHR42659:SF2">
    <property type="entry name" value="XANTHINE DEHYDROGENASE SUBUNIT C-RELATED"/>
    <property type="match status" value="1"/>
</dbReference>
<dbReference type="InterPro" id="IPR051312">
    <property type="entry name" value="Diverse_Substr_Oxidored"/>
</dbReference>
<keyword evidence="1" id="KW-0285">Flavoprotein</keyword>
<dbReference type="PROSITE" id="PS51387">
    <property type="entry name" value="FAD_PCMH"/>
    <property type="match status" value="1"/>
</dbReference>
<organism evidence="5 6">
    <name type="scientific">Anaerotignum lactatifermentans</name>
    <dbReference type="NCBI Taxonomy" id="160404"/>
    <lineage>
        <taxon>Bacteria</taxon>
        <taxon>Bacillati</taxon>
        <taxon>Bacillota</taxon>
        <taxon>Clostridia</taxon>
        <taxon>Lachnospirales</taxon>
        <taxon>Anaerotignaceae</taxon>
        <taxon>Anaerotignum</taxon>
    </lineage>
</organism>
<keyword evidence="2" id="KW-0274">FAD</keyword>
<comment type="caution">
    <text evidence="5">The sequence shown here is derived from an EMBL/GenBank/DDBJ whole genome shotgun (WGS) entry which is preliminary data.</text>
</comment>
<dbReference type="GO" id="GO:0016491">
    <property type="term" value="F:oxidoreductase activity"/>
    <property type="evidence" value="ECO:0007669"/>
    <property type="project" value="UniProtKB-KW"/>
</dbReference>
<sequence length="265" mass="29165">MFTIREYVKVSSLEEAYELNQKKANVVFGGGVWLRLGRKNIQTAIDLSGLGLDEITEDEKEFSVGCMVSLRQLETHKGIDAYTKGAVKESLRHIVGVQMRNCATVGGSIYGRFGFSDILCCLLGLDCDVELYKQGRMPLADFAKMKKDNDILVRVIIKKTPLETVYLSQRNTETDFPVVSCAVTKDAEGYYAVIGARPCQPVVVRDSEGILAKAEVTAEDMAAFASKVQNGMDFADNTRCSGAYRRHVAGVLVKRGLKQLMGGDK</sequence>
<dbReference type="Pfam" id="PF00941">
    <property type="entry name" value="FAD_binding_5"/>
    <property type="match status" value="1"/>
</dbReference>
<evidence type="ECO:0000259" key="4">
    <source>
        <dbReference type="PROSITE" id="PS51387"/>
    </source>
</evidence>
<evidence type="ECO:0000313" key="5">
    <source>
        <dbReference type="EMBL" id="OUN45200.1"/>
    </source>
</evidence>
<dbReference type="InterPro" id="IPR016166">
    <property type="entry name" value="FAD-bd_PCMH"/>
</dbReference>
<dbReference type="SUPFAM" id="SSF55447">
    <property type="entry name" value="CO dehydrogenase flavoprotein C-terminal domain-like"/>
    <property type="match status" value="1"/>
</dbReference>
<dbReference type="GO" id="GO:0071949">
    <property type="term" value="F:FAD binding"/>
    <property type="evidence" value="ECO:0007669"/>
    <property type="project" value="InterPro"/>
</dbReference>
<evidence type="ECO:0000256" key="2">
    <source>
        <dbReference type="ARBA" id="ARBA00022827"/>
    </source>
</evidence>
<dbReference type="Gene3D" id="3.30.465.10">
    <property type="match status" value="1"/>
</dbReference>
<dbReference type="Gene3D" id="3.30.390.50">
    <property type="entry name" value="CO dehydrogenase flavoprotein, C-terminal domain"/>
    <property type="match status" value="1"/>
</dbReference>
<reference evidence="6" key="1">
    <citation type="submission" date="2017-04" db="EMBL/GenBank/DDBJ databases">
        <title>Function of individual gut microbiota members based on whole genome sequencing of pure cultures obtained from chicken caecum.</title>
        <authorList>
            <person name="Medvecky M."/>
            <person name="Cejkova D."/>
            <person name="Polansky O."/>
            <person name="Karasova D."/>
            <person name="Kubasova T."/>
            <person name="Cizek A."/>
            <person name="Rychlik I."/>
        </authorList>
    </citation>
    <scope>NUCLEOTIDE SEQUENCE [LARGE SCALE GENOMIC DNA]</scope>
    <source>
        <strain evidence="6">An75</strain>
    </source>
</reference>
<evidence type="ECO:0000313" key="6">
    <source>
        <dbReference type="Proteomes" id="UP000195455"/>
    </source>
</evidence>
<feature type="domain" description="FAD-binding PCMH-type" evidence="4">
    <location>
        <begin position="1"/>
        <end position="162"/>
    </location>
</feature>
<dbReference type="SMART" id="SM01092">
    <property type="entry name" value="CO_deh_flav_C"/>
    <property type="match status" value="1"/>
</dbReference>
<name>A0A1Y3UIK0_9FIRM</name>
<dbReference type="SUPFAM" id="SSF56176">
    <property type="entry name" value="FAD-binding/transporter-associated domain-like"/>
    <property type="match status" value="1"/>
</dbReference>
<dbReference type="Proteomes" id="UP000195455">
    <property type="component" value="Unassembled WGS sequence"/>
</dbReference>
<dbReference type="InterPro" id="IPR002346">
    <property type="entry name" value="Mopterin_DH_FAD-bd"/>
</dbReference>
<evidence type="ECO:0000256" key="1">
    <source>
        <dbReference type="ARBA" id="ARBA00022630"/>
    </source>
</evidence>
<dbReference type="Pfam" id="PF03450">
    <property type="entry name" value="CO_deh_flav_C"/>
    <property type="match status" value="1"/>
</dbReference>
<dbReference type="InterPro" id="IPR016169">
    <property type="entry name" value="FAD-bd_PCMH_sub2"/>
</dbReference>
<protein>
    <submittedName>
        <fullName evidence="5">Molybdopterin dehydrogenase</fullName>
    </submittedName>
</protein>
<proteinExistence type="predicted"/>